<dbReference type="InterPro" id="IPR053714">
    <property type="entry name" value="Iso_Racemase_Enz_sf"/>
</dbReference>
<reference evidence="2 3" key="1">
    <citation type="submission" date="2019-06" db="EMBL/GenBank/DDBJ databases">
        <title>YIM 131921 draft genome.</title>
        <authorList>
            <person name="Jiang L."/>
        </authorList>
    </citation>
    <scope>NUCLEOTIDE SEQUENCE [LARGE SCALE GENOMIC DNA]</scope>
    <source>
        <strain evidence="2 3">YIM 131921</strain>
    </source>
</reference>
<protein>
    <submittedName>
        <fullName evidence="2">HyuE hydantoin racemase</fullName>
    </submittedName>
</protein>
<name>A0A5C4MTT2_9RHOB</name>
<dbReference type="PANTHER" id="PTHR28047">
    <property type="entry name" value="PROTEIN DCG1"/>
    <property type="match status" value="1"/>
</dbReference>
<comment type="similarity">
    <text evidence="1">Belongs to the HyuE racemase family.</text>
</comment>
<dbReference type="Proteomes" id="UP000305887">
    <property type="component" value="Unassembled WGS sequence"/>
</dbReference>
<dbReference type="GO" id="GO:0047661">
    <property type="term" value="F:amino-acid racemase activity"/>
    <property type="evidence" value="ECO:0007669"/>
    <property type="project" value="InterPro"/>
</dbReference>
<comment type="caution">
    <text evidence="2">The sequence shown here is derived from an EMBL/GenBank/DDBJ whole genome shotgun (WGS) entry which is preliminary data.</text>
</comment>
<dbReference type="InterPro" id="IPR052186">
    <property type="entry name" value="Hydantoin_racemase-like"/>
</dbReference>
<accession>A0A5C4MTT2</accession>
<organism evidence="2 3">
    <name type="scientific">Rubellimicrobium rubrum</name>
    <dbReference type="NCBI Taxonomy" id="2585369"/>
    <lineage>
        <taxon>Bacteria</taxon>
        <taxon>Pseudomonadati</taxon>
        <taxon>Pseudomonadota</taxon>
        <taxon>Alphaproteobacteria</taxon>
        <taxon>Rhodobacterales</taxon>
        <taxon>Roseobacteraceae</taxon>
        <taxon>Rubellimicrobium</taxon>
    </lineage>
</organism>
<dbReference type="OrthoDB" id="9791723at2"/>
<dbReference type="Pfam" id="PF01177">
    <property type="entry name" value="Asp_Glu_race"/>
    <property type="match status" value="1"/>
</dbReference>
<dbReference type="RefSeq" id="WP_139078154.1">
    <property type="nucleotide sequence ID" value="NZ_VDFU01000025.1"/>
</dbReference>
<evidence type="ECO:0000313" key="2">
    <source>
        <dbReference type="EMBL" id="TNC47481.1"/>
    </source>
</evidence>
<dbReference type="EMBL" id="VDFU01000025">
    <property type="protein sequence ID" value="TNC47481.1"/>
    <property type="molecule type" value="Genomic_DNA"/>
</dbReference>
<proteinExistence type="inferred from homology"/>
<evidence type="ECO:0000313" key="3">
    <source>
        <dbReference type="Proteomes" id="UP000305887"/>
    </source>
</evidence>
<sequence length="225" mass="23450">MRILFINPNSTVAMTDAAVRVARLTLPEAEILGWTNHDGPPAIQGPRDGEAAVAGVRALLPRARAERVDAIVIACFDDTGLEEIRAAAHCPVIGIGQAAMHLAALIGRRFTVVTTLPVSVPVIEANVAAYGFGERCARVRPSGLPVLEVEAGGPAVVSRLQEEIAAARQEDDAEIVVLGCAGMALLRGELQEGAAVTLIDGIEAATVLAGALANWTATTQQLLRV</sequence>
<evidence type="ECO:0000256" key="1">
    <source>
        <dbReference type="ARBA" id="ARBA00038414"/>
    </source>
</evidence>
<dbReference type="InterPro" id="IPR015942">
    <property type="entry name" value="Asp/Glu/hydantoin_racemase"/>
</dbReference>
<dbReference type="AlphaFoldDB" id="A0A5C4MTT2"/>
<dbReference type="Gene3D" id="3.40.50.12500">
    <property type="match status" value="1"/>
</dbReference>
<gene>
    <name evidence="2" type="ORF">FHG66_16510</name>
</gene>
<dbReference type="PANTHER" id="PTHR28047:SF5">
    <property type="entry name" value="PROTEIN DCG1"/>
    <property type="match status" value="1"/>
</dbReference>
<keyword evidence="3" id="KW-1185">Reference proteome</keyword>